<evidence type="ECO:0000313" key="4">
    <source>
        <dbReference type="Proteomes" id="UP001194468"/>
    </source>
</evidence>
<feature type="signal peptide" evidence="1">
    <location>
        <begin position="1"/>
        <end position="32"/>
    </location>
</feature>
<dbReference type="EMBL" id="WHUW01000009">
    <property type="protein sequence ID" value="KAF8442155.1"/>
    <property type="molecule type" value="Genomic_DNA"/>
</dbReference>
<evidence type="ECO:0008006" key="5">
    <source>
        <dbReference type="Google" id="ProtNLM"/>
    </source>
</evidence>
<evidence type="ECO:0000313" key="3">
    <source>
        <dbReference type="EMBL" id="KAF8442155.1"/>
    </source>
</evidence>
<reference evidence="2" key="1">
    <citation type="submission" date="2019-10" db="EMBL/GenBank/DDBJ databases">
        <authorList>
            <consortium name="DOE Joint Genome Institute"/>
            <person name="Kuo A."/>
            <person name="Miyauchi S."/>
            <person name="Kiss E."/>
            <person name="Drula E."/>
            <person name="Kohler A."/>
            <person name="Sanchez-Garcia M."/>
            <person name="Andreopoulos B."/>
            <person name="Barry K.W."/>
            <person name="Bonito G."/>
            <person name="Buee M."/>
            <person name="Carver A."/>
            <person name="Chen C."/>
            <person name="Cichocki N."/>
            <person name="Clum A."/>
            <person name="Culley D."/>
            <person name="Crous P.W."/>
            <person name="Fauchery L."/>
            <person name="Girlanda M."/>
            <person name="Hayes R."/>
            <person name="Keri Z."/>
            <person name="LaButti K."/>
            <person name="Lipzen A."/>
            <person name="Lombard V."/>
            <person name="Magnuson J."/>
            <person name="Maillard F."/>
            <person name="Morin E."/>
            <person name="Murat C."/>
            <person name="Nolan M."/>
            <person name="Ohm R."/>
            <person name="Pangilinan J."/>
            <person name="Pereira M."/>
            <person name="Perotto S."/>
            <person name="Peter M."/>
            <person name="Riley R."/>
            <person name="Sitrit Y."/>
            <person name="Stielow B."/>
            <person name="Szollosi G."/>
            <person name="Zifcakova L."/>
            <person name="Stursova M."/>
            <person name="Spatafora J.W."/>
            <person name="Tedersoo L."/>
            <person name="Vaario L.-M."/>
            <person name="Yamada A."/>
            <person name="Yan M."/>
            <person name="Wang P."/>
            <person name="Xu J."/>
            <person name="Bruns T."/>
            <person name="Baldrian P."/>
            <person name="Vilgalys R."/>
            <person name="Henrissat B."/>
            <person name="Grigoriev I.V."/>
            <person name="Hibbett D."/>
            <person name="Nagy L.G."/>
            <person name="Martin F.M."/>
        </authorList>
    </citation>
    <scope>NUCLEOTIDE SEQUENCE</scope>
    <source>
        <strain evidence="2">BED1</strain>
    </source>
</reference>
<dbReference type="Proteomes" id="UP001194468">
    <property type="component" value="Unassembled WGS sequence"/>
</dbReference>
<proteinExistence type="predicted"/>
<gene>
    <name evidence="3" type="ORF">L210DRAFT_3535905</name>
    <name evidence="2" type="ORF">L210DRAFT_3587285</name>
</gene>
<keyword evidence="1" id="KW-0732">Signal</keyword>
<dbReference type="AlphaFoldDB" id="A0AAD4BB37"/>
<reference evidence="2" key="2">
    <citation type="journal article" date="2020" name="Nat. Commun.">
        <title>Large-scale genome sequencing of mycorrhizal fungi provides insights into the early evolution of symbiotic traits.</title>
        <authorList>
            <person name="Miyauchi S."/>
            <person name="Kiss E."/>
            <person name="Kuo A."/>
            <person name="Drula E."/>
            <person name="Kohler A."/>
            <person name="Sanchez-Garcia M."/>
            <person name="Morin E."/>
            <person name="Andreopoulos B."/>
            <person name="Barry K.W."/>
            <person name="Bonito G."/>
            <person name="Buee M."/>
            <person name="Carver A."/>
            <person name="Chen C."/>
            <person name="Cichocki N."/>
            <person name="Clum A."/>
            <person name="Culley D."/>
            <person name="Crous P.W."/>
            <person name="Fauchery L."/>
            <person name="Girlanda M."/>
            <person name="Hayes R.D."/>
            <person name="Keri Z."/>
            <person name="LaButti K."/>
            <person name="Lipzen A."/>
            <person name="Lombard V."/>
            <person name="Magnuson J."/>
            <person name="Maillard F."/>
            <person name="Murat C."/>
            <person name="Nolan M."/>
            <person name="Ohm R.A."/>
            <person name="Pangilinan J."/>
            <person name="Pereira M.F."/>
            <person name="Perotto S."/>
            <person name="Peter M."/>
            <person name="Pfister S."/>
            <person name="Riley R."/>
            <person name="Sitrit Y."/>
            <person name="Stielow J.B."/>
            <person name="Szollosi G."/>
            <person name="Zifcakova L."/>
            <person name="Stursova M."/>
            <person name="Spatafora J.W."/>
            <person name="Tedersoo L."/>
            <person name="Vaario L.M."/>
            <person name="Yamada A."/>
            <person name="Yan M."/>
            <person name="Wang P."/>
            <person name="Xu J."/>
            <person name="Bruns T."/>
            <person name="Baldrian P."/>
            <person name="Vilgalys R."/>
            <person name="Dunand C."/>
            <person name="Henrissat B."/>
            <person name="Grigoriev I.V."/>
            <person name="Hibbett D."/>
            <person name="Nagy L.G."/>
            <person name="Martin F.M."/>
        </authorList>
    </citation>
    <scope>NUCLEOTIDE SEQUENCE</scope>
    <source>
        <strain evidence="2">BED1</strain>
    </source>
</reference>
<evidence type="ECO:0000256" key="1">
    <source>
        <dbReference type="SAM" id="SignalP"/>
    </source>
</evidence>
<name>A0AAD4BB37_BOLED</name>
<feature type="chain" id="PRO_5042441146" description="Secreted protein" evidence="1">
    <location>
        <begin position="33"/>
        <end position="95"/>
    </location>
</feature>
<organism evidence="2 4">
    <name type="scientific">Boletus edulis BED1</name>
    <dbReference type="NCBI Taxonomy" id="1328754"/>
    <lineage>
        <taxon>Eukaryota</taxon>
        <taxon>Fungi</taxon>
        <taxon>Dikarya</taxon>
        <taxon>Basidiomycota</taxon>
        <taxon>Agaricomycotina</taxon>
        <taxon>Agaricomycetes</taxon>
        <taxon>Agaricomycetidae</taxon>
        <taxon>Boletales</taxon>
        <taxon>Boletineae</taxon>
        <taxon>Boletaceae</taxon>
        <taxon>Boletoideae</taxon>
        <taxon>Boletus</taxon>
    </lineage>
</organism>
<evidence type="ECO:0000313" key="2">
    <source>
        <dbReference type="EMBL" id="KAF8415251.1"/>
    </source>
</evidence>
<keyword evidence="4" id="KW-1185">Reference proteome</keyword>
<comment type="caution">
    <text evidence="2">The sequence shown here is derived from an EMBL/GenBank/DDBJ whole genome shotgun (WGS) entry which is preliminary data.</text>
</comment>
<dbReference type="EMBL" id="WHUW01000353">
    <property type="protein sequence ID" value="KAF8415251.1"/>
    <property type="molecule type" value="Genomic_DNA"/>
</dbReference>
<protein>
    <recommendedName>
        <fullName evidence="5">Secreted protein</fullName>
    </recommendedName>
</protein>
<accession>A0AAD4BB37</accession>
<sequence length="95" mass="10655">MMRCVLHVIVTLTLPTCLLFHWTISNIPLLDAVTLVLPVEASPASNGMLRSIVARGCCHDGTNQSFKPFSRLQLVVNDFTQIRLQGKYPRYLCPL</sequence>